<proteinExistence type="predicted"/>
<organism evidence="3 5">
    <name type="scientific">Cucumis melo var. makuwa</name>
    <name type="common">Oriental melon</name>
    <dbReference type="NCBI Taxonomy" id="1194695"/>
    <lineage>
        <taxon>Eukaryota</taxon>
        <taxon>Viridiplantae</taxon>
        <taxon>Streptophyta</taxon>
        <taxon>Embryophyta</taxon>
        <taxon>Tracheophyta</taxon>
        <taxon>Spermatophyta</taxon>
        <taxon>Magnoliopsida</taxon>
        <taxon>eudicotyledons</taxon>
        <taxon>Gunneridae</taxon>
        <taxon>Pentapetalae</taxon>
        <taxon>rosids</taxon>
        <taxon>fabids</taxon>
        <taxon>Cucurbitales</taxon>
        <taxon>Cucurbitaceae</taxon>
        <taxon>Benincaseae</taxon>
        <taxon>Cucumis</taxon>
    </lineage>
</organism>
<name>A0A5D3DBN7_CUCMM</name>
<dbReference type="Proteomes" id="UP000321393">
    <property type="component" value="Unassembled WGS sequence"/>
</dbReference>
<accession>A0A5D3DBN7</accession>
<dbReference type="OrthoDB" id="778454at2759"/>
<protein>
    <submittedName>
        <fullName evidence="3">Uncharacterized protein</fullName>
    </submittedName>
</protein>
<dbReference type="EMBL" id="SSTD01006073">
    <property type="protein sequence ID" value="TYK20908.1"/>
    <property type="molecule type" value="Genomic_DNA"/>
</dbReference>
<evidence type="ECO:0000313" key="3">
    <source>
        <dbReference type="EMBL" id="TYK20908.1"/>
    </source>
</evidence>
<feature type="region of interest" description="Disordered" evidence="1">
    <location>
        <begin position="39"/>
        <end position="58"/>
    </location>
</feature>
<dbReference type="AlphaFoldDB" id="A0A5D3DBN7"/>
<evidence type="ECO:0000256" key="1">
    <source>
        <dbReference type="SAM" id="MobiDB-lite"/>
    </source>
</evidence>
<comment type="caution">
    <text evidence="3">The sequence shown here is derived from an EMBL/GenBank/DDBJ whole genome shotgun (WGS) entry which is preliminary data.</text>
</comment>
<gene>
    <name evidence="3" type="ORF">E5676_scaffold284G00460</name>
    <name evidence="2" type="ORF">E6C27_scaffold43053G00400</name>
</gene>
<evidence type="ECO:0000313" key="2">
    <source>
        <dbReference type="EMBL" id="KAA0032577.1"/>
    </source>
</evidence>
<feature type="region of interest" description="Disordered" evidence="1">
    <location>
        <begin position="107"/>
        <end position="129"/>
    </location>
</feature>
<reference evidence="4 5" key="1">
    <citation type="submission" date="2019-08" db="EMBL/GenBank/DDBJ databases">
        <title>Draft genome sequences of two oriental melons (Cucumis melo L. var makuwa).</title>
        <authorList>
            <person name="Kwon S.-Y."/>
        </authorList>
    </citation>
    <scope>NUCLEOTIDE SEQUENCE [LARGE SCALE GENOMIC DNA]</scope>
    <source>
        <strain evidence="5">cv. Chang Bougi</strain>
        <strain evidence="4">cv. SW 3</strain>
        <tissue evidence="3">Leaf</tissue>
    </source>
</reference>
<evidence type="ECO:0000313" key="4">
    <source>
        <dbReference type="Proteomes" id="UP000321393"/>
    </source>
</evidence>
<dbReference type="EMBL" id="SSTE01021314">
    <property type="protein sequence ID" value="KAA0032577.1"/>
    <property type="molecule type" value="Genomic_DNA"/>
</dbReference>
<dbReference type="Proteomes" id="UP000321947">
    <property type="component" value="Unassembled WGS sequence"/>
</dbReference>
<feature type="compositionally biased region" description="Polar residues" evidence="1">
    <location>
        <begin position="109"/>
        <end position="119"/>
    </location>
</feature>
<sequence length="187" mass="21394">MVKGYPHHGIPECVLMEQFCFELSEDTQQSVDAWHDDGFGLRQERSGTEERNRDRIGDGVERNTMVALLDQVAEMNKLLQSMVLSQVNAARSSVQAVQQVAELDEQRGEASTQAKSSNPLSPPPFSDRLKKKGDDQQFYKFLDILKQFYINIPFVDVLEKMPSHVKFLKDILMKKRRMNDCETVALT</sequence>
<evidence type="ECO:0000313" key="5">
    <source>
        <dbReference type="Proteomes" id="UP000321947"/>
    </source>
</evidence>